<evidence type="ECO:0000313" key="2">
    <source>
        <dbReference type="Proteomes" id="UP000198851"/>
    </source>
</evidence>
<organism evidence="1 2">
    <name type="scientific">Shimia haliotis</name>
    <dbReference type="NCBI Taxonomy" id="1280847"/>
    <lineage>
        <taxon>Bacteria</taxon>
        <taxon>Pseudomonadati</taxon>
        <taxon>Pseudomonadota</taxon>
        <taxon>Alphaproteobacteria</taxon>
        <taxon>Rhodobacterales</taxon>
        <taxon>Roseobacteraceae</taxon>
    </lineage>
</organism>
<sequence>MMTFCVHTFLNTHHLATPVKQLILAGLLASLTVTSGFAAEPRNLRWDDLVPTVTVGDNPFEALDFRQKNDLAKLYRIEVKDAATASDFEKSQALTIRENLDADGLDPDWYFAQRERLMAEHTRQFNAPNPEVLAQSVRVPGYILPLEMEGAMAVEFLLVPTVGACVHTPPPAANQLIHVSYPKGYPLRGMYDPVWIIGELQAETQIEMVAYSDGQRNVQSSYVMTAFEVEQYK</sequence>
<dbReference type="Proteomes" id="UP000198851">
    <property type="component" value="Unassembled WGS sequence"/>
</dbReference>
<reference evidence="2" key="1">
    <citation type="submission" date="2016-10" db="EMBL/GenBank/DDBJ databases">
        <authorList>
            <person name="Varghese N."/>
            <person name="Submissions S."/>
        </authorList>
    </citation>
    <scope>NUCLEOTIDE SEQUENCE [LARGE SCALE GENOMIC DNA]</scope>
    <source>
        <strain evidence="2">DSM 28453</strain>
    </source>
</reference>
<dbReference type="EMBL" id="FOSZ01000014">
    <property type="protein sequence ID" value="SFL42382.1"/>
    <property type="molecule type" value="Genomic_DNA"/>
</dbReference>
<keyword evidence="2" id="KW-1185">Reference proteome</keyword>
<proteinExistence type="predicted"/>
<protein>
    <recommendedName>
        <fullName evidence="3">DUF3299 domain-containing protein</fullName>
    </recommendedName>
</protein>
<dbReference type="Gene3D" id="2.40.50.870">
    <property type="entry name" value="Protein of unknown function (DUF3299)"/>
    <property type="match status" value="1"/>
</dbReference>
<evidence type="ECO:0000313" key="1">
    <source>
        <dbReference type="EMBL" id="SFL42382.1"/>
    </source>
</evidence>
<evidence type="ECO:0008006" key="3">
    <source>
        <dbReference type="Google" id="ProtNLM"/>
    </source>
</evidence>
<dbReference type="OrthoDB" id="9812956at2"/>
<dbReference type="Pfam" id="PF11736">
    <property type="entry name" value="DUF3299"/>
    <property type="match status" value="1"/>
</dbReference>
<accession>A0A1I4HJK8</accession>
<dbReference type="STRING" id="1280847.SAMN04488036_1144"/>
<gene>
    <name evidence="1" type="ORF">SAMN04488036_1144</name>
</gene>
<name>A0A1I4HJK8_9RHOB</name>
<dbReference type="InterPro" id="IPR021727">
    <property type="entry name" value="DUF3299"/>
</dbReference>
<dbReference type="AlphaFoldDB" id="A0A1I4HJK8"/>